<protein>
    <submittedName>
        <fullName evidence="2">Uncharacterized protein</fullName>
    </submittedName>
</protein>
<evidence type="ECO:0000313" key="3">
    <source>
        <dbReference type="Proteomes" id="UP000016930"/>
    </source>
</evidence>
<accession>M2PJH7</accession>
<dbReference type="HOGENOM" id="CLU_2775726_0_0_1"/>
<feature type="region of interest" description="Disordered" evidence="1">
    <location>
        <begin position="49"/>
        <end position="69"/>
    </location>
</feature>
<proteinExistence type="predicted"/>
<evidence type="ECO:0000313" key="2">
    <source>
        <dbReference type="EMBL" id="EMD36349.1"/>
    </source>
</evidence>
<sequence length="69" mass="7267">MTPRGHTALSYSASHKQFSPAAVSGILGRTSPATLASSAHKARLTHPLSRQCGDLDDGHPEISRNIDTS</sequence>
<dbReference type="EMBL" id="KB445798">
    <property type="protein sequence ID" value="EMD36349.1"/>
    <property type="molecule type" value="Genomic_DNA"/>
</dbReference>
<gene>
    <name evidence="2" type="ORF">CERSUDRAFT_84459</name>
</gene>
<name>M2PJH7_CERS8</name>
<reference evidence="2 3" key="1">
    <citation type="journal article" date="2012" name="Proc. Natl. Acad. Sci. U.S.A.">
        <title>Comparative genomics of Ceriporiopsis subvermispora and Phanerochaete chrysosporium provide insight into selective ligninolysis.</title>
        <authorList>
            <person name="Fernandez-Fueyo E."/>
            <person name="Ruiz-Duenas F.J."/>
            <person name="Ferreira P."/>
            <person name="Floudas D."/>
            <person name="Hibbett D.S."/>
            <person name="Canessa P."/>
            <person name="Larrondo L.F."/>
            <person name="James T.Y."/>
            <person name="Seelenfreund D."/>
            <person name="Lobos S."/>
            <person name="Polanco R."/>
            <person name="Tello M."/>
            <person name="Honda Y."/>
            <person name="Watanabe T."/>
            <person name="Watanabe T."/>
            <person name="Ryu J.S."/>
            <person name="Kubicek C.P."/>
            <person name="Schmoll M."/>
            <person name="Gaskell J."/>
            <person name="Hammel K.E."/>
            <person name="St John F.J."/>
            <person name="Vanden Wymelenberg A."/>
            <person name="Sabat G."/>
            <person name="Splinter BonDurant S."/>
            <person name="Syed K."/>
            <person name="Yadav J.S."/>
            <person name="Doddapaneni H."/>
            <person name="Subramanian V."/>
            <person name="Lavin J.L."/>
            <person name="Oguiza J.A."/>
            <person name="Perez G."/>
            <person name="Pisabarro A.G."/>
            <person name="Ramirez L."/>
            <person name="Santoyo F."/>
            <person name="Master E."/>
            <person name="Coutinho P.M."/>
            <person name="Henrissat B."/>
            <person name="Lombard V."/>
            <person name="Magnuson J.K."/>
            <person name="Kuees U."/>
            <person name="Hori C."/>
            <person name="Igarashi K."/>
            <person name="Samejima M."/>
            <person name="Held B.W."/>
            <person name="Barry K.W."/>
            <person name="LaButti K.M."/>
            <person name="Lapidus A."/>
            <person name="Lindquist E.A."/>
            <person name="Lucas S.M."/>
            <person name="Riley R."/>
            <person name="Salamov A.A."/>
            <person name="Hoffmeister D."/>
            <person name="Schwenk D."/>
            <person name="Hadar Y."/>
            <person name="Yarden O."/>
            <person name="de Vries R.P."/>
            <person name="Wiebenga A."/>
            <person name="Stenlid J."/>
            <person name="Eastwood D."/>
            <person name="Grigoriev I.V."/>
            <person name="Berka R.M."/>
            <person name="Blanchette R.A."/>
            <person name="Kersten P."/>
            <person name="Martinez A.T."/>
            <person name="Vicuna R."/>
            <person name="Cullen D."/>
        </authorList>
    </citation>
    <scope>NUCLEOTIDE SEQUENCE [LARGE SCALE GENOMIC DNA]</scope>
    <source>
        <strain evidence="2 3">B</strain>
    </source>
</reference>
<evidence type="ECO:0000256" key="1">
    <source>
        <dbReference type="SAM" id="MobiDB-lite"/>
    </source>
</evidence>
<feature type="compositionally biased region" description="Basic and acidic residues" evidence="1">
    <location>
        <begin position="56"/>
        <end position="69"/>
    </location>
</feature>
<organism evidence="2 3">
    <name type="scientific">Ceriporiopsis subvermispora (strain B)</name>
    <name type="common">White-rot fungus</name>
    <name type="synonym">Gelatoporia subvermispora</name>
    <dbReference type="NCBI Taxonomy" id="914234"/>
    <lineage>
        <taxon>Eukaryota</taxon>
        <taxon>Fungi</taxon>
        <taxon>Dikarya</taxon>
        <taxon>Basidiomycota</taxon>
        <taxon>Agaricomycotina</taxon>
        <taxon>Agaricomycetes</taxon>
        <taxon>Polyporales</taxon>
        <taxon>Gelatoporiaceae</taxon>
        <taxon>Gelatoporia</taxon>
    </lineage>
</organism>
<dbReference type="Proteomes" id="UP000016930">
    <property type="component" value="Unassembled WGS sequence"/>
</dbReference>
<dbReference type="AlphaFoldDB" id="M2PJH7"/>
<keyword evidence="3" id="KW-1185">Reference proteome</keyword>